<organism evidence="1 2">
    <name type="scientific">Patella caerulea</name>
    <name type="common">Rayed Mediterranean limpet</name>
    <dbReference type="NCBI Taxonomy" id="87958"/>
    <lineage>
        <taxon>Eukaryota</taxon>
        <taxon>Metazoa</taxon>
        <taxon>Spiralia</taxon>
        <taxon>Lophotrochozoa</taxon>
        <taxon>Mollusca</taxon>
        <taxon>Gastropoda</taxon>
        <taxon>Patellogastropoda</taxon>
        <taxon>Patelloidea</taxon>
        <taxon>Patellidae</taxon>
        <taxon>Patella</taxon>
    </lineage>
</organism>
<comment type="caution">
    <text evidence="1">The sequence shown here is derived from an EMBL/GenBank/DDBJ whole genome shotgun (WGS) entry which is preliminary data.</text>
</comment>
<gene>
    <name evidence="1" type="ORF">SNE40_012363</name>
</gene>
<keyword evidence="2" id="KW-1185">Reference proteome</keyword>
<accession>A0AAN8JLL8</accession>
<name>A0AAN8JLL8_PATCE</name>
<dbReference type="AlphaFoldDB" id="A0AAN8JLL8"/>
<dbReference type="SUPFAM" id="SSF53098">
    <property type="entry name" value="Ribonuclease H-like"/>
    <property type="match status" value="1"/>
</dbReference>
<evidence type="ECO:0008006" key="3">
    <source>
        <dbReference type="Google" id="ProtNLM"/>
    </source>
</evidence>
<sequence length="526" mass="59974">MKDQQNLQKLVMKKIEKDEENITSYLKCAYWLGKEEIAKTKFPKLVRLEKLLGLNLRKEDQPMYTCQKSVTEFQSVIAQCILEDCIQKVQESLYYSIMLDESTDKANSKRLLIYIQYFDKGVTTKLLNNIGILDSNANADTLLLKVLEELKSKNINVKNMIGISTDGASVMTGKKNGLVAKLREYSPGLIGIHCAAHRCALAASQAATSIPVLKEYSRTVSSVFAYFSNAALRTNRLRYIQEAMDIPQLKYAEVHAVRWLSLDRAFQVIYRTYPALVEALAIEAEGHPVARGLYAEVEQFKFIAITHLLMDILPFLSKLSKVFQTENLDFSSISCNVDSLCDALQDLKENEGSFVSKLKEFIVVADGKAKYARPVEESTFRNVKENVNENLDGFEGFRLCDNEHGAFSDINVKYYSNQRDQIYKISAEYIKNIINNLQDRFSDKSILVCFGPLLPLNIVKNKMNLGVYGSLEINRLIENYKNNFILNPNECKSEFMIYKRLVLGSYSAFKNVLPILLKTIFSYFRI</sequence>
<evidence type="ECO:0000313" key="1">
    <source>
        <dbReference type="EMBL" id="KAK6180167.1"/>
    </source>
</evidence>
<evidence type="ECO:0000313" key="2">
    <source>
        <dbReference type="Proteomes" id="UP001347796"/>
    </source>
</evidence>
<dbReference type="InterPro" id="IPR012337">
    <property type="entry name" value="RNaseH-like_sf"/>
</dbReference>
<dbReference type="EMBL" id="JAZGQO010000008">
    <property type="protein sequence ID" value="KAK6180167.1"/>
    <property type="molecule type" value="Genomic_DNA"/>
</dbReference>
<proteinExistence type="predicted"/>
<dbReference type="PANTHER" id="PTHR46880">
    <property type="entry name" value="RAS-ASSOCIATING DOMAIN-CONTAINING PROTEIN"/>
    <property type="match status" value="1"/>
</dbReference>
<reference evidence="1 2" key="1">
    <citation type="submission" date="2024-01" db="EMBL/GenBank/DDBJ databases">
        <title>The genome of the rayed Mediterranean limpet Patella caerulea (Linnaeus, 1758).</title>
        <authorList>
            <person name="Anh-Thu Weber A."/>
            <person name="Halstead-Nussloch G."/>
        </authorList>
    </citation>
    <scope>NUCLEOTIDE SEQUENCE [LARGE SCALE GENOMIC DNA]</scope>
    <source>
        <strain evidence="1">AATW-2023a</strain>
        <tissue evidence="1">Whole specimen</tissue>
    </source>
</reference>
<dbReference type="Proteomes" id="UP001347796">
    <property type="component" value="Unassembled WGS sequence"/>
</dbReference>
<dbReference type="PANTHER" id="PTHR46880:SF5">
    <property type="entry name" value="DUF4371 DOMAIN-CONTAINING PROTEIN"/>
    <property type="match status" value="1"/>
</dbReference>
<protein>
    <recommendedName>
        <fullName evidence="3">DUF4371 domain-containing protein</fullName>
    </recommendedName>
</protein>